<organism evidence="2 3">
    <name type="scientific">Phaeosphaeria nodorum (strain SN15 / ATCC MYA-4574 / FGSC 10173)</name>
    <name type="common">Glume blotch fungus</name>
    <name type="synonym">Parastagonospora nodorum</name>
    <dbReference type="NCBI Taxonomy" id="321614"/>
    <lineage>
        <taxon>Eukaryota</taxon>
        <taxon>Fungi</taxon>
        <taxon>Dikarya</taxon>
        <taxon>Ascomycota</taxon>
        <taxon>Pezizomycotina</taxon>
        <taxon>Dothideomycetes</taxon>
        <taxon>Pleosporomycetidae</taxon>
        <taxon>Pleosporales</taxon>
        <taxon>Pleosporineae</taxon>
        <taxon>Phaeosphaeriaceae</taxon>
        <taxon>Parastagonospora</taxon>
    </lineage>
</organism>
<accession>A0A7U2I3L7</accession>
<name>A0A7U2I3L7_PHANO</name>
<feature type="transmembrane region" description="Helical" evidence="1">
    <location>
        <begin position="12"/>
        <end position="33"/>
    </location>
</feature>
<sequence>MFVGGGSQISHVVYTLLVNMFATLRVTLLHAFVRLAVYRVYRGGLVSNYYQSMLISSSQAFVCVAGGEDRDVGIAQFRLFLSVL</sequence>
<dbReference type="VEuPathDB" id="FungiDB:JI435_412330"/>
<dbReference type="AlphaFoldDB" id="A0A7U2I3L7"/>
<gene>
    <name evidence="2" type="ORF">JI435_412330</name>
</gene>
<dbReference type="EMBL" id="CP069030">
    <property type="protein sequence ID" value="QRC98596.1"/>
    <property type="molecule type" value="Genomic_DNA"/>
</dbReference>
<evidence type="ECO:0000256" key="1">
    <source>
        <dbReference type="SAM" id="Phobius"/>
    </source>
</evidence>
<keyword evidence="1" id="KW-0812">Transmembrane</keyword>
<keyword evidence="1" id="KW-0472">Membrane</keyword>
<reference evidence="3" key="1">
    <citation type="journal article" date="2021" name="BMC Genomics">
        <title>Chromosome-level genome assembly and manually-curated proteome of model necrotroph Parastagonospora nodorum Sn15 reveals a genome-wide trove of candidate effector homologs, and redundancy of virulence-related functions within an accessory chromosome.</title>
        <authorList>
            <person name="Bertazzoni S."/>
            <person name="Jones D.A.B."/>
            <person name="Phan H.T."/>
            <person name="Tan K.-C."/>
            <person name="Hane J.K."/>
        </authorList>
    </citation>
    <scope>NUCLEOTIDE SEQUENCE [LARGE SCALE GENOMIC DNA]</scope>
    <source>
        <strain evidence="3">SN15 / ATCC MYA-4574 / FGSC 10173)</strain>
    </source>
</reference>
<dbReference type="Proteomes" id="UP000663193">
    <property type="component" value="Chromosome 8"/>
</dbReference>
<evidence type="ECO:0000313" key="3">
    <source>
        <dbReference type="Proteomes" id="UP000663193"/>
    </source>
</evidence>
<evidence type="ECO:0000313" key="2">
    <source>
        <dbReference type="EMBL" id="QRC98596.1"/>
    </source>
</evidence>
<keyword evidence="3" id="KW-1185">Reference proteome</keyword>
<proteinExistence type="predicted"/>
<keyword evidence="1" id="KW-1133">Transmembrane helix</keyword>
<protein>
    <submittedName>
        <fullName evidence="2">Uncharacterized protein</fullName>
    </submittedName>
</protein>